<dbReference type="InterPro" id="IPR015943">
    <property type="entry name" value="WD40/YVTN_repeat-like_dom_sf"/>
</dbReference>
<dbReference type="InterPro" id="IPR036322">
    <property type="entry name" value="WD40_repeat_dom_sf"/>
</dbReference>
<dbReference type="GO" id="GO:0006261">
    <property type="term" value="P:DNA-templated DNA replication"/>
    <property type="evidence" value="ECO:0007669"/>
    <property type="project" value="TreeGrafter"/>
</dbReference>
<evidence type="ECO:0000256" key="6">
    <source>
        <dbReference type="RuleBase" id="RU369067"/>
    </source>
</evidence>
<dbReference type="RefSeq" id="XP_040657462.1">
    <property type="nucleotide sequence ID" value="XM_040802429.1"/>
</dbReference>
<accession>A0A151GLY0</accession>
<keyword evidence="6" id="KW-0698">rRNA processing</keyword>
<dbReference type="Proteomes" id="UP000076580">
    <property type="component" value="Chromosome 02"/>
</dbReference>
<dbReference type="PANTHER" id="PTHR18763:SF0">
    <property type="entry name" value="WD REPEAT-CONTAINING PROTEIN 18"/>
    <property type="match status" value="1"/>
</dbReference>
<evidence type="ECO:0000256" key="5">
    <source>
        <dbReference type="PROSITE-ProRule" id="PRU00221"/>
    </source>
</evidence>
<evidence type="ECO:0000313" key="7">
    <source>
        <dbReference type="EMBL" id="KYK58110.1"/>
    </source>
</evidence>
<keyword evidence="6" id="KW-0539">Nucleus</keyword>
<evidence type="ECO:0000313" key="8">
    <source>
        <dbReference type="Proteomes" id="UP000076580"/>
    </source>
</evidence>
<dbReference type="FunCoup" id="A0A151GLY0">
    <property type="interactions" value="395"/>
</dbReference>
<proteinExistence type="inferred from homology"/>
<protein>
    <recommendedName>
        <fullName evidence="6">Pre-rRNA-processing protein IPI3</fullName>
    </recommendedName>
</protein>
<comment type="subcellular location">
    <subcellularLocation>
        <location evidence="6">Nucleus</location>
    </subcellularLocation>
</comment>
<dbReference type="PROSITE" id="PS50082">
    <property type="entry name" value="WD_REPEATS_2"/>
    <property type="match status" value="1"/>
</dbReference>
<dbReference type="GeneID" id="63717766"/>
<dbReference type="EMBL" id="LAYC01000002">
    <property type="protein sequence ID" value="KYK58110.1"/>
    <property type="molecule type" value="Genomic_DNA"/>
</dbReference>
<dbReference type="GO" id="GO:0005656">
    <property type="term" value="C:nuclear pre-replicative complex"/>
    <property type="evidence" value="ECO:0007669"/>
    <property type="project" value="TreeGrafter"/>
</dbReference>
<sequence>MEDLVSSVCGPPLAPNTSVAKDVGIYTHAIAPWTVKASLKKSVAPVNGIAVSGTHVFAAQDGKAQVYVYSRQRATQEASVSFQERIRCVTLAGDVLVLGTVEGRLILWEVNTGRQVATPPCHVQAVSCLAATGYHLLSASDDSNINVWSLLQLLELGGEPGEPERTLSNHRGAITGLVVGPSTNADTSLCVSTSRDKTCILWNYQTGEVLRTLLFPAAPLCLSLDPCARALFVGAEDRGLYLVELFGDKPLLGSRAAELASIVVQVTSPLGVADEDAGVPSCVAVGYDGTSVYTGHSRGKILRWWLIDSGHAAEMANLNASVTNLTFVPAQPTEPLRRTVNVVKPNHAQRQYAMTVQLDGDLDSASTFAEKLATTGLGPFLDALASEQDL</sequence>
<feature type="repeat" description="WD" evidence="5">
    <location>
        <begin position="167"/>
        <end position="212"/>
    </location>
</feature>
<dbReference type="InterPro" id="IPR045227">
    <property type="entry name" value="WDR18/Ipi3/RID3"/>
</dbReference>
<comment type="function">
    <text evidence="1 6">Component of the RIX1 complex required for processing of ITS2 sequences from 35S pre-rRNA.</text>
</comment>
<keyword evidence="4" id="KW-0677">Repeat</keyword>
<dbReference type="InterPro" id="IPR001680">
    <property type="entry name" value="WD40_rpt"/>
</dbReference>
<dbReference type="InParanoid" id="A0A151GLY0"/>
<dbReference type="GO" id="GO:0006364">
    <property type="term" value="P:rRNA processing"/>
    <property type="evidence" value="ECO:0007669"/>
    <property type="project" value="UniProtKB-UniRule"/>
</dbReference>
<dbReference type="Gene3D" id="2.130.10.10">
    <property type="entry name" value="YVTN repeat-like/Quinoprotein amine dehydrogenase"/>
    <property type="match status" value="2"/>
</dbReference>
<dbReference type="GO" id="GO:0120330">
    <property type="term" value="C:rixosome complex"/>
    <property type="evidence" value="ECO:0007669"/>
    <property type="project" value="UniProtKB-UniRule"/>
</dbReference>
<keyword evidence="3 5" id="KW-0853">WD repeat</keyword>
<dbReference type="PANTHER" id="PTHR18763">
    <property type="entry name" value="WD-REPEAT PROTEIN 18"/>
    <property type="match status" value="1"/>
</dbReference>
<comment type="caution">
    <text evidence="7">The sequence shown here is derived from an EMBL/GenBank/DDBJ whole genome shotgun (WGS) entry which is preliminary data.</text>
</comment>
<dbReference type="AlphaFoldDB" id="A0A151GLY0"/>
<evidence type="ECO:0000256" key="3">
    <source>
        <dbReference type="ARBA" id="ARBA00022574"/>
    </source>
</evidence>
<evidence type="ECO:0000256" key="4">
    <source>
        <dbReference type="ARBA" id="ARBA00022737"/>
    </source>
</evidence>
<dbReference type="STRING" id="98403.A0A151GLY0"/>
<keyword evidence="8" id="KW-1185">Reference proteome</keyword>
<comment type="subunit">
    <text evidence="6">Component of the RIX1 complex, composed of IPI1, RIX1/IPI2 and IPI3 in a 1:2:2 stoichiometry. The complex interacts (via RIX1) with MDN1 (via its hexameric AAA ATPase ring) and the pre-60S ribosome particles.</text>
</comment>
<evidence type="ECO:0000256" key="2">
    <source>
        <dbReference type="ARBA" id="ARBA00010143"/>
    </source>
</evidence>
<dbReference type="Pfam" id="PF00400">
    <property type="entry name" value="WD40"/>
    <property type="match status" value="2"/>
</dbReference>
<gene>
    <name evidence="7" type="ORF">DCS_05123</name>
</gene>
<dbReference type="SMART" id="SM00320">
    <property type="entry name" value="WD40"/>
    <property type="match status" value="5"/>
</dbReference>
<evidence type="ECO:0000256" key="1">
    <source>
        <dbReference type="ARBA" id="ARBA00002355"/>
    </source>
</evidence>
<reference evidence="7 8" key="1">
    <citation type="journal article" date="2016" name="Sci. Rep.">
        <title>Insights into Adaptations to a Near-Obligate Nematode Endoparasitic Lifestyle from the Finished Genome of Drechmeria coniospora.</title>
        <authorList>
            <person name="Zhang L."/>
            <person name="Zhou Z."/>
            <person name="Guo Q."/>
            <person name="Fokkens L."/>
            <person name="Miskei M."/>
            <person name="Pocsi I."/>
            <person name="Zhang W."/>
            <person name="Chen M."/>
            <person name="Wang L."/>
            <person name="Sun Y."/>
            <person name="Donzelli B.G."/>
            <person name="Gibson D.M."/>
            <person name="Nelson D.R."/>
            <person name="Luo J.G."/>
            <person name="Rep M."/>
            <person name="Liu H."/>
            <person name="Yang S."/>
            <person name="Wang J."/>
            <person name="Krasnoff S.B."/>
            <person name="Xu Y."/>
            <person name="Molnar I."/>
            <person name="Lin M."/>
        </authorList>
    </citation>
    <scope>NUCLEOTIDE SEQUENCE [LARGE SCALE GENOMIC DNA]</scope>
    <source>
        <strain evidence="7 8">ARSEF 6962</strain>
    </source>
</reference>
<comment type="similarity">
    <text evidence="2 6">Belongs to the WD repeat IPI3/WDR18 family.</text>
</comment>
<organism evidence="7 8">
    <name type="scientific">Drechmeria coniospora</name>
    <name type="common">Nematophagous fungus</name>
    <name type="synonym">Meria coniospora</name>
    <dbReference type="NCBI Taxonomy" id="98403"/>
    <lineage>
        <taxon>Eukaryota</taxon>
        <taxon>Fungi</taxon>
        <taxon>Dikarya</taxon>
        <taxon>Ascomycota</taxon>
        <taxon>Pezizomycotina</taxon>
        <taxon>Sordariomycetes</taxon>
        <taxon>Hypocreomycetidae</taxon>
        <taxon>Hypocreales</taxon>
        <taxon>Ophiocordycipitaceae</taxon>
        <taxon>Drechmeria</taxon>
    </lineage>
</organism>
<name>A0A151GLY0_DRECN</name>
<dbReference type="SUPFAM" id="SSF50978">
    <property type="entry name" value="WD40 repeat-like"/>
    <property type="match status" value="1"/>
</dbReference>